<gene>
    <name evidence="2" type="ORF">CEUSTIGMA_g2599.t1</name>
</gene>
<dbReference type="InterPro" id="IPR036882">
    <property type="entry name" value="Alba-like_dom_sf"/>
</dbReference>
<dbReference type="Gene3D" id="3.30.110.20">
    <property type="entry name" value="Alba-like domain"/>
    <property type="match status" value="1"/>
</dbReference>
<evidence type="ECO:0000313" key="2">
    <source>
        <dbReference type="EMBL" id="GAX75155.1"/>
    </source>
</evidence>
<feature type="compositionally biased region" description="Polar residues" evidence="1">
    <location>
        <begin position="299"/>
        <end position="320"/>
    </location>
</feature>
<dbReference type="AlphaFoldDB" id="A0A250WWI4"/>
<organism evidence="2 3">
    <name type="scientific">Chlamydomonas eustigma</name>
    <dbReference type="NCBI Taxonomy" id="1157962"/>
    <lineage>
        <taxon>Eukaryota</taxon>
        <taxon>Viridiplantae</taxon>
        <taxon>Chlorophyta</taxon>
        <taxon>core chlorophytes</taxon>
        <taxon>Chlorophyceae</taxon>
        <taxon>CS clade</taxon>
        <taxon>Chlamydomonadales</taxon>
        <taxon>Chlamydomonadaceae</taxon>
        <taxon>Chlamydomonas</taxon>
    </lineage>
</organism>
<accession>A0A250WWI4</accession>
<proteinExistence type="predicted"/>
<feature type="region of interest" description="Disordered" evidence="1">
    <location>
        <begin position="273"/>
        <end position="322"/>
    </location>
</feature>
<dbReference type="Proteomes" id="UP000232323">
    <property type="component" value="Unassembled WGS sequence"/>
</dbReference>
<protein>
    <submittedName>
        <fullName evidence="2">Uncharacterized protein</fullName>
    </submittedName>
</protein>
<evidence type="ECO:0000313" key="3">
    <source>
        <dbReference type="Proteomes" id="UP000232323"/>
    </source>
</evidence>
<dbReference type="GO" id="GO:0003676">
    <property type="term" value="F:nucleic acid binding"/>
    <property type="evidence" value="ECO:0007669"/>
    <property type="project" value="InterPro"/>
</dbReference>
<dbReference type="EMBL" id="BEGY01000010">
    <property type="protein sequence ID" value="GAX75155.1"/>
    <property type="molecule type" value="Genomic_DNA"/>
</dbReference>
<sequence>MSTLLRKCHGMLPTYAPSAHLSLRLYKPHNLLNKTKIRVATRDKLAESSCQQVEEDVRPLDKSDSVSYSRRGSSRQLYGGLPMLVNPHMSMTDLSVAINTVLKDRGMVKLKLSEDDGLLVALESIIILNEFTMKMDQDERLSFRPNHEYRQAEDTEENAKLDCITVVKVKSQPRVSISEDVLKVAKTTSVKGLSSRISKTLSSGYDSVTVSLVGGEAAEIAVMALLDVRLRKRYTGFDIMVVPERVKQQPPGETTPRTINVIYLHISKADSKARKLREDDQGPRRMSRSRDEQDIRSWLSLNQNSASPQRAPTTAFNSSEGAGEQTMVVSVKDWEYLKAQLNQLAQQNLDLMKMLTERLT</sequence>
<feature type="compositionally biased region" description="Basic and acidic residues" evidence="1">
    <location>
        <begin position="273"/>
        <end position="295"/>
    </location>
</feature>
<evidence type="ECO:0000256" key="1">
    <source>
        <dbReference type="SAM" id="MobiDB-lite"/>
    </source>
</evidence>
<name>A0A250WWI4_9CHLO</name>
<keyword evidence="3" id="KW-1185">Reference proteome</keyword>
<comment type="caution">
    <text evidence="2">The sequence shown here is derived from an EMBL/GenBank/DDBJ whole genome shotgun (WGS) entry which is preliminary data.</text>
</comment>
<reference evidence="2 3" key="1">
    <citation type="submission" date="2017-08" db="EMBL/GenBank/DDBJ databases">
        <title>Acidophilic green algal genome provides insights into adaptation to an acidic environment.</title>
        <authorList>
            <person name="Hirooka S."/>
            <person name="Hirose Y."/>
            <person name="Kanesaki Y."/>
            <person name="Higuchi S."/>
            <person name="Fujiwara T."/>
            <person name="Onuma R."/>
            <person name="Era A."/>
            <person name="Ohbayashi R."/>
            <person name="Uzuka A."/>
            <person name="Nozaki H."/>
            <person name="Yoshikawa H."/>
            <person name="Miyagishima S.Y."/>
        </authorList>
    </citation>
    <scope>NUCLEOTIDE SEQUENCE [LARGE SCALE GENOMIC DNA]</scope>
    <source>
        <strain evidence="2 3">NIES-2499</strain>
    </source>
</reference>